<evidence type="ECO:0000256" key="1">
    <source>
        <dbReference type="SAM" id="MobiDB-lite"/>
    </source>
</evidence>
<name>A0A9P7RF72_9PEZI</name>
<dbReference type="EMBL" id="JAESDN010000002">
    <property type="protein sequence ID" value="KAG7055317.1"/>
    <property type="molecule type" value="Genomic_DNA"/>
</dbReference>
<accession>A0A9P7RF72</accession>
<evidence type="ECO:0000313" key="2">
    <source>
        <dbReference type="EMBL" id="KAG7055317.1"/>
    </source>
</evidence>
<keyword evidence="3" id="KW-1185">Reference proteome</keyword>
<gene>
    <name evidence="2" type="ORF">JMJ77_007779</name>
</gene>
<protein>
    <submittedName>
        <fullName evidence="2">Rapamycin complex subunit LST8 target</fullName>
    </submittedName>
</protein>
<evidence type="ECO:0000313" key="3">
    <source>
        <dbReference type="Proteomes" id="UP000699042"/>
    </source>
</evidence>
<reference evidence="2" key="1">
    <citation type="submission" date="2021-05" db="EMBL/GenBank/DDBJ databases">
        <title>Comparative genomics of three Colletotrichum scovillei strains and genetic complementation revealed genes involved fungal growth and virulence on chili pepper.</title>
        <authorList>
            <person name="Hsieh D.-K."/>
            <person name="Chuang S.-C."/>
            <person name="Chen C.-Y."/>
            <person name="Chao Y.-T."/>
            <person name="Lu M.-Y.J."/>
            <person name="Lee M.-H."/>
            <person name="Shih M.-C."/>
        </authorList>
    </citation>
    <scope>NUCLEOTIDE SEQUENCE</scope>
    <source>
        <strain evidence="2">Coll-153</strain>
    </source>
</reference>
<comment type="caution">
    <text evidence="2">The sequence shown here is derived from an EMBL/GenBank/DDBJ whole genome shotgun (WGS) entry which is preliminary data.</text>
</comment>
<organism evidence="2 3">
    <name type="scientific">Colletotrichum scovillei</name>
    <dbReference type="NCBI Taxonomy" id="1209932"/>
    <lineage>
        <taxon>Eukaryota</taxon>
        <taxon>Fungi</taxon>
        <taxon>Dikarya</taxon>
        <taxon>Ascomycota</taxon>
        <taxon>Pezizomycotina</taxon>
        <taxon>Sordariomycetes</taxon>
        <taxon>Hypocreomycetidae</taxon>
        <taxon>Glomerellales</taxon>
        <taxon>Glomerellaceae</taxon>
        <taxon>Colletotrichum</taxon>
        <taxon>Colletotrichum acutatum species complex</taxon>
    </lineage>
</organism>
<dbReference type="AlphaFoldDB" id="A0A9P7RF72"/>
<proteinExistence type="predicted"/>
<sequence length="63" mass="6514">MDGDNEAEEVTTSRPICGGKQADTAPSVQPLDKKRTSRCFGLVNGDAASAVHALAECSVYTGS</sequence>
<feature type="region of interest" description="Disordered" evidence="1">
    <location>
        <begin position="1"/>
        <end position="30"/>
    </location>
</feature>
<dbReference type="Proteomes" id="UP000699042">
    <property type="component" value="Unassembled WGS sequence"/>
</dbReference>